<protein>
    <submittedName>
        <fullName evidence="8">LLM class flavin-dependent oxidoreductase</fullName>
    </submittedName>
</protein>
<keyword evidence="1 6" id="KW-0285">Flavoprotein</keyword>
<dbReference type="PANTHER" id="PTHR30011:SF16">
    <property type="entry name" value="C2H2 FINGER DOMAIN TRANSCRIPTION FACTOR (EUROFUNG)-RELATED"/>
    <property type="match status" value="1"/>
</dbReference>
<feature type="binding site" evidence="6">
    <location>
        <position position="57"/>
    </location>
    <ligand>
        <name>FMN</name>
        <dbReference type="ChEBI" id="CHEBI:58210"/>
    </ligand>
</feature>
<dbReference type="InterPro" id="IPR016215">
    <property type="entry name" value="NTA_MOA"/>
</dbReference>
<evidence type="ECO:0000256" key="3">
    <source>
        <dbReference type="ARBA" id="ARBA00023002"/>
    </source>
</evidence>
<reference evidence="8 9" key="1">
    <citation type="journal article" date="2016" name="J. Microbiol.">
        <title>Dankookia rubra gen. nov., sp. nov., an alphaproteobacterium isolated from sediment of a shallow stream.</title>
        <authorList>
            <person name="Kim W.H."/>
            <person name="Kim D.H."/>
            <person name="Kang K."/>
            <person name="Ahn T.Y."/>
        </authorList>
    </citation>
    <scope>NUCLEOTIDE SEQUENCE [LARGE SCALE GENOMIC DNA]</scope>
    <source>
        <strain evidence="8 9">JCM30602</strain>
    </source>
</reference>
<dbReference type="InterPro" id="IPR036661">
    <property type="entry name" value="Luciferase-like_sf"/>
</dbReference>
<sequence>MPTRQLSLNLFIYPDGHHEAAWRYPSAEIARLTDVSWFQRLAQQAEQVAFDAVFFADGPVLAENIEYAPRFRLEPITLLAGIAAATSRIGLIATASTTYHQPYNLARLFASVDHQSRGRVGWNIVTTTNDAAAFNFGLDAHPSHAERYARAQEFLEVVTGLWDSWEDDAVLADPVGGRYADPAKIHRLDHEGRYFTVRGPLNVPRVPQGRPVYVQAGSSEDGRGFAARWAEAIFTAHQTLPSAQEFYCDIKSRALGLGRRPEHIRVLPGLSPFIGGTEAEAKRLQAEFNDLIQPGYSLQQLRQMLGVDFTGHDLDAPFPRHLIAPDNSRAVASRFQVVLDIVDREKPTLRGLLHRLAGARGHFVLAGTPEQVADHIETWFTQAAADGFNIMPPWLPGGFEAFADQVVPLLRRRGLFREEYARSTLRDHYGLPRPESRFAALPQRRAS</sequence>
<organism evidence="8 9">
    <name type="scientific">Dankookia rubra</name>
    <dbReference type="NCBI Taxonomy" id="1442381"/>
    <lineage>
        <taxon>Bacteria</taxon>
        <taxon>Pseudomonadati</taxon>
        <taxon>Pseudomonadota</taxon>
        <taxon>Alphaproteobacteria</taxon>
        <taxon>Acetobacterales</taxon>
        <taxon>Roseomonadaceae</taxon>
        <taxon>Dankookia</taxon>
    </lineage>
</organism>
<feature type="binding site" evidence="6">
    <location>
        <position position="144"/>
    </location>
    <ligand>
        <name>FMN</name>
        <dbReference type="ChEBI" id="CHEBI:58210"/>
    </ligand>
</feature>
<evidence type="ECO:0000256" key="2">
    <source>
        <dbReference type="ARBA" id="ARBA00022643"/>
    </source>
</evidence>
<evidence type="ECO:0000313" key="9">
    <source>
        <dbReference type="Proteomes" id="UP000295096"/>
    </source>
</evidence>
<evidence type="ECO:0000256" key="6">
    <source>
        <dbReference type="PIRSR" id="PIRSR000337-1"/>
    </source>
</evidence>
<dbReference type="Proteomes" id="UP000295096">
    <property type="component" value="Unassembled WGS sequence"/>
</dbReference>
<feature type="binding site" evidence="6">
    <location>
        <position position="219"/>
    </location>
    <ligand>
        <name>FMN</name>
        <dbReference type="ChEBI" id="CHEBI:58210"/>
    </ligand>
</feature>
<feature type="binding site" evidence="6">
    <location>
        <position position="148"/>
    </location>
    <ligand>
        <name>FMN</name>
        <dbReference type="ChEBI" id="CHEBI:58210"/>
    </ligand>
</feature>
<dbReference type="AlphaFoldDB" id="A0A4R5QEC3"/>
<dbReference type="EMBL" id="SMSJ01000032">
    <property type="protein sequence ID" value="TDH60737.1"/>
    <property type="molecule type" value="Genomic_DNA"/>
</dbReference>
<dbReference type="CDD" id="cd01095">
    <property type="entry name" value="Nitrilotriacetate_monoxgenase"/>
    <property type="match status" value="1"/>
</dbReference>
<dbReference type="PIRSF" id="PIRSF000337">
    <property type="entry name" value="NTA_MOA"/>
    <property type="match status" value="1"/>
</dbReference>
<dbReference type="InterPro" id="IPR051260">
    <property type="entry name" value="Diverse_substr_monoxygenases"/>
</dbReference>
<dbReference type="OrthoDB" id="6752030at2"/>
<dbReference type="RefSeq" id="WP_133290462.1">
    <property type="nucleotide sequence ID" value="NZ_SMSJ01000032.1"/>
</dbReference>
<evidence type="ECO:0000256" key="4">
    <source>
        <dbReference type="ARBA" id="ARBA00023033"/>
    </source>
</evidence>
<dbReference type="GO" id="GO:0004497">
    <property type="term" value="F:monooxygenase activity"/>
    <property type="evidence" value="ECO:0007669"/>
    <property type="project" value="UniProtKB-KW"/>
</dbReference>
<dbReference type="Gene3D" id="3.20.20.30">
    <property type="entry name" value="Luciferase-like domain"/>
    <property type="match status" value="1"/>
</dbReference>
<dbReference type="Pfam" id="PF00296">
    <property type="entry name" value="Bac_luciferase"/>
    <property type="match status" value="1"/>
</dbReference>
<keyword evidence="4" id="KW-0503">Monooxygenase</keyword>
<keyword evidence="9" id="KW-1185">Reference proteome</keyword>
<dbReference type="NCBIfam" id="TIGR03860">
    <property type="entry name" value="FMN_nitrolo"/>
    <property type="match status" value="1"/>
</dbReference>
<dbReference type="GO" id="GO:0016705">
    <property type="term" value="F:oxidoreductase activity, acting on paired donors, with incorporation or reduction of molecular oxygen"/>
    <property type="evidence" value="ECO:0007669"/>
    <property type="project" value="InterPro"/>
</dbReference>
<dbReference type="SUPFAM" id="SSF51679">
    <property type="entry name" value="Bacterial luciferase-like"/>
    <property type="match status" value="1"/>
</dbReference>
<proteinExistence type="inferred from homology"/>
<accession>A0A4R5QEC3</accession>
<name>A0A4R5QEC3_9PROT</name>
<comment type="similarity">
    <text evidence="5">Belongs to the NtaA/SnaA/DszA monooxygenase family.</text>
</comment>
<keyword evidence="2 6" id="KW-0288">FMN</keyword>
<dbReference type="InterPro" id="IPR011251">
    <property type="entry name" value="Luciferase-like_dom"/>
</dbReference>
<evidence type="ECO:0000256" key="1">
    <source>
        <dbReference type="ARBA" id="ARBA00022630"/>
    </source>
</evidence>
<dbReference type="PANTHER" id="PTHR30011">
    <property type="entry name" value="ALKANESULFONATE MONOOXYGENASE-RELATED"/>
    <property type="match status" value="1"/>
</dbReference>
<evidence type="ECO:0000256" key="5">
    <source>
        <dbReference type="ARBA" id="ARBA00033748"/>
    </source>
</evidence>
<gene>
    <name evidence="8" type="ORF">E2C06_20425</name>
</gene>
<comment type="caution">
    <text evidence="8">The sequence shown here is derived from an EMBL/GenBank/DDBJ whole genome shotgun (WGS) entry which is preliminary data.</text>
</comment>
<evidence type="ECO:0000259" key="7">
    <source>
        <dbReference type="Pfam" id="PF00296"/>
    </source>
</evidence>
<feature type="binding site" evidence="6">
    <location>
        <position position="218"/>
    </location>
    <ligand>
        <name>FMN</name>
        <dbReference type="ChEBI" id="CHEBI:58210"/>
    </ligand>
</feature>
<keyword evidence="3" id="KW-0560">Oxidoreductase</keyword>
<feature type="domain" description="Luciferase-like" evidence="7">
    <location>
        <begin position="36"/>
        <end position="384"/>
    </location>
</feature>
<evidence type="ECO:0000313" key="8">
    <source>
        <dbReference type="EMBL" id="TDH60737.1"/>
    </source>
</evidence>
<feature type="binding site" evidence="6">
    <location>
        <position position="94"/>
    </location>
    <ligand>
        <name>FMN</name>
        <dbReference type="ChEBI" id="CHEBI:58210"/>
    </ligand>
</feature>